<sequence>MQISALLLTVAAAAVANAQTNPDGTFPDTNAYGGPVTTDLTKCGEILPTTNYVAPEAFSAETCLQKYDCYDVNYGYKSVRDGNWNKEIPASVSQAVSDCDHCLTKAYQECPNTHGFSTEEMDTADRECVEESYKGCKPSDPLTYEAYKWELVAAPVEDEAGHRTGVSTEEGSTA</sequence>
<gene>
    <name evidence="2" type="ORF">P167DRAFT_568126</name>
</gene>
<reference evidence="2 3" key="1">
    <citation type="journal article" date="2018" name="Nat. Ecol. Evol.">
        <title>Pezizomycetes genomes reveal the molecular basis of ectomycorrhizal truffle lifestyle.</title>
        <authorList>
            <person name="Murat C."/>
            <person name="Payen T."/>
            <person name="Noel B."/>
            <person name="Kuo A."/>
            <person name="Morin E."/>
            <person name="Chen J."/>
            <person name="Kohler A."/>
            <person name="Krizsan K."/>
            <person name="Balestrini R."/>
            <person name="Da Silva C."/>
            <person name="Montanini B."/>
            <person name="Hainaut M."/>
            <person name="Levati E."/>
            <person name="Barry K.W."/>
            <person name="Belfiori B."/>
            <person name="Cichocki N."/>
            <person name="Clum A."/>
            <person name="Dockter R.B."/>
            <person name="Fauchery L."/>
            <person name="Guy J."/>
            <person name="Iotti M."/>
            <person name="Le Tacon F."/>
            <person name="Lindquist E.A."/>
            <person name="Lipzen A."/>
            <person name="Malagnac F."/>
            <person name="Mello A."/>
            <person name="Molinier V."/>
            <person name="Miyauchi S."/>
            <person name="Poulain J."/>
            <person name="Riccioni C."/>
            <person name="Rubini A."/>
            <person name="Sitrit Y."/>
            <person name="Splivallo R."/>
            <person name="Traeger S."/>
            <person name="Wang M."/>
            <person name="Zifcakova L."/>
            <person name="Wipf D."/>
            <person name="Zambonelli A."/>
            <person name="Paolocci F."/>
            <person name="Nowrousian M."/>
            <person name="Ottonello S."/>
            <person name="Baldrian P."/>
            <person name="Spatafora J.W."/>
            <person name="Henrissat B."/>
            <person name="Nagy L.G."/>
            <person name="Aury J.M."/>
            <person name="Wincker P."/>
            <person name="Grigoriev I.V."/>
            <person name="Bonfante P."/>
            <person name="Martin F.M."/>
        </authorList>
    </citation>
    <scope>NUCLEOTIDE SEQUENCE [LARGE SCALE GENOMIC DNA]</scope>
    <source>
        <strain evidence="2 3">CCBAS932</strain>
    </source>
</reference>
<dbReference type="Proteomes" id="UP000277580">
    <property type="component" value="Unassembled WGS sequence"/>
</dbReference>
<dbReference type="EMBL" id="ML119167">
    <property type="protein sequence ID" value="RPB08185.1"/>
    <property type="molecule type" value="Genomic_DNA"/>
</dbReference>
<protein>
    <submittedName>
        <fullName evidence="2">Uncharacterized protein</fullName>
    </submittedName>
</protein>
<evidence type="ECO:0000313" key="3">
    <source>
        <dbReference type="Proteomes" id="UP000277580"/>
    </source>
</evidence>
<dbReference type="InParanoid" id="A0A3N4KQZ4"/>
<dbReference type="AlphaFoldDB" id="A0A3N4KQZ4"/>
<feature type="chain" id="PRO_5018083518" evidence="1">
    <location>
        <begin position="19"/>
        <end position="174"/>
    </location>
</feature>
<evidence type="ECO:0000256" key="1">
    <source>
        <dbReference type="SAM" id="SignalP"/>
    </source>
</evidence>
<keyword evidence="3" id="KW-1185">Reference proteome</keyword>
<evidence type="ECO:0000313" key="2">
    <source>
        <dbReference type="EMBL" id="RPB08185.1"/>
    </source>
</evidence>
<dbReference type="OrthoDB" id="5345307at2759"/>
<name>A0A3N4KQZ4_9PEZI</name>
<proteinExistence type="predicted"/>
<organism evidence="2 3">
    <name type="scientific">Morchella conica CCBAS932</name>
    <dbReference type="NCBI Taxonomy" id="1392247"/>
    <lineage>
        <taxon>Eukaryota</taxon>
        <taxon>Fungi</taxon>
        <taxon>Dikarya</taxon>
        <taxon>Ascomycota</taxon>
        <taxon>Pezizomycotina</taxon>
        <taxon>Pezizomycetes</taxon>
        <taxon>Pezizales</taxon>
        <taxon>Morchellaceae</taxon>
        <taxon>Morchella</taxon>
    </lineage>
</organism>
<feature type="signal peptide" evidence="1">
    <location>
        <begin position="1"/>
        <end position="18"/>
    </location>
</feature>
<accession>A0A3N4KQZ4</accession>
<keyword evidence="1" id="KW-0732">Signal</keyword>